<keyword evidence="4" id="KW-0186">Copper</keyword>
<feature type="chain" id="PRO_5016694253" description="tyrosinase" evidence="9">
    <location>
        <begin position="21"/>
        <end position="696"/>
    </location>
</feature>
<evidence type="ECO:0000256" key="5">
    <source>
        <dbReference type="ARBA" id="ARBA00023101"/>
    </source>
</evidence>
<evidence type="ECO:0000259" key="10">
    <source>
        <dbReference type="PROSITE" id="PS00497"/>
    </source>
</evidence>
<dbReference type="SUPFAM" id="SSF48056">
    <property type="entry name" value="Di-copper centre-containing domain"/>
    <property type="match status" value="1"/>
</dbReference>
<dbReference type="OrthoDB" id="1658288at2759"/>
<dbReference type="GO" id="GO:0004503">
    <property type="term" value="F:tyrosinase activity"/>
    <property type="evidence" value="ECO:0007669"/>
    <property type="project" value="UniProtKB-EC"/>
</dbReference>
<gene>
    <name evidence="12" type="ORF">L249_1799</name>
</gene>
<feature type="region of interest" description="Disordered" evidence="8">
    <location>
        <begin position="405"/>
        <end position="488"/>
    </location>
</feature>
<comment type="caution">
    <text evidence="12">The sequence shown here is derived from an EMBL/GenBank/DDBJ whole genome shotgun (WGS) entry which is preliminary data.</text>
</comment>
<evidence type="ECO:0000256" key="8">
    <source>
        <dbReference type="SAM" id="MobiDB-lite"/>
    </source>
</evidence>
<feature type="compositionally biased region" description="Polar residues" evidence="8">
    <location>
        <begin position="227"/>
        <end position="237"/>
    </location>
</feature>
<evidence type="ECO:0000256" key="2">
    <source>
        <dbReference type="ARBA" id="ARBA00011906"/>
    </source>
</evidence>
<keyword evidence="9" id="KW-0732">Signal</keyword>
<dbReference type="Pfam" id="PF00264">
    <property type="entry name" value="Tyrosinase"/>
    <property type="match status" value="1"/>
</dbReference>
<feature type="compositionally biased region" description="Basic and acidic residues" evidence="8">
    <location>
        <begin position="419"/>
        <end position="444"/>
    </location>
</feature>
<comment type="catalytic activity">
    <reaction evidence="6">
        <text>2 L-dopa + O2 = 2 L-dopaquinone + 2 H2O</text>
        <dbReference type="Rhea" id="RHEA:34287"/>
        <dbReference type="ChEBI" id="CHEBI:15377"/>
        <dbReference type="ChEBI" id="CHEBI:15379"/>
        <dbReference type="ChEBI" id="CHEBI:57504"/>
        <dbReference type="ChEBI" id="CHEBI:57924"/>
        <dbReference type="EC" id="1.14.18.1"/>
    </reaction>
</comment>
<dbReference type="PROSITE" id="PS00498">
    <property type="entry name" value="TYROSINASE_2"/>
    <property type="match status" value="1"/>
</dbReference>
<comment type="catalytic activity">
    <reaction evidence="7">
        <text>L-tyrosine + O2 = L-dopaquinone + H2O</text>
        <dbReference type="Rhea" id="RHEA:18117"/>
        <dbReference type="ChEBI" id="CHEBI:15377"/>
        <dbReference type="ChEBI" id="CHEBI:15379"/>
        <dbReference type="ChEBI" id="CHEBI:57924"/>
        <dbReference type="ChEBI" id="CHEBI:58315"/>
        <dbReference type="EC" id="1.14.18.1"/>
    </reaction>
</comment>
<evidence type="ECO:0000256" key="3">
    <source>
        <dbReference type="ARBA" id="ARBA00022723"/>
    </source>
</evidence>
<reference evidence="12 13" key="1">
    <citation type="journal article" date="2015" name="BMC Genomics">
        <title>Insights from the genome of Ophiocordyceps polyrhachis-furcata to pathogenicity and host specificity in insect fungi.</title>
        <authorList>
            <person name="Wichadakul D."/>
            <person name="Kobmoo N."/>
            <person name="Ingsriswang S."/>
            <person name="Tangphatsornruang S."/>
            <person name="Chantasingh D."/>
            <person name="Luangsa-ard J.J."/>
            <person name="Eurwilaichitr L."/>
        </authorList>
    </citation>
    <scope>NUCLEOTIDE SEQUENCE [LARGE SCALE GENOMIC DNA]</scope>
    <source>
        <strain evidence="12 13">BCC 54312</strain>
    </source>
</reference>
<dbReference type="EC" id="1.14.18.1" evidence="2"/>
<feature type="signal peptide" evidence="9">
    <location>
        <begin position="1"/>
        <end position="20"/>
    </location>
</feature>
<dbReference type="PROSITE" id="PS00497">
    <property type="entry name" value="TYROSINASE_1"/>
    <property type="match status" value="1"/>
</dbReference>
<dbReference type="PRINTS" id="PR00092">
    <property type="entry name" value="TYROSINASE"/>
</dbReference>
<dbReference type="EMBL" id="LKCN02000001">
    <property type="protein sequence ID" value="RCI16540.1"/>
    <property type="molecule type" value="Genomic_DNA"/>
</dbReference>
<dbReference type="GO" id="GO:0046872">
    <property type="term" value="F:metal ion binding"/>
    <property type="evidence" value="ECO:0007669"/>
    <property type="project" value="UniProtKB-KW"/>
</dbReference>
<feature type="compositionally biased region" description="Basic and acidic residues" evidence="8">
    <location>
        <begin position="653"/>
        <end position="668"/>
    </location>
</feature>
<dbReference type="GO" id="GO:0042438">
    <property type="term" value="P:melanin biosynthetic process"/>
    <property type="evidence" value="ECO:0007669"/>
    <property type="project" value="UniProtKB-KW"/>
</dbReference>
<protein>
    <recommendedName>
        <fullName evidence="2">tyrosinase</fullName>
        <ecNumber evidence="2">1.14.18.1</ecNumber>
    </recommendedName>
</protein>
<evidence type="ECO:0000256" key="4">
    <source>
        <dbReference type="ARBA" id="ARBA00023008"/>
    </source>
</evidence>
<feature type="domain" description="Tyrosinase copper-binding" evidence="10">
    <location>
        <begin position="106"/>
        <end position="123"/>
    </location>
</feature>
<evidence type="ECO:0000256" key="1">
    <source>
        <dbReference type="ARBA" id="ARBA00009928"/>
    </source>
</evidence>
<dbReference type="STRING" id="1330021.A0A367LQA1"/>
<evidence type="ECO:0000256" key="9">
    <source>
        <dbReference type="SAM" id="SignalP"/>
    </source>
</evidence>
<dbReference type="InterPro" id="IPR008922">
    <property type="entry name" value="Di-copper_centre_dom_sf"/>
</dbReference>
<evidence type="ECO:0000259" key="11">
    <source>
        <dbReference type="PROSITE" id="PS00498"/>
    </source>
</evidence>
<proteinExistence type="inferred from homology"/>
<evidence type="ECO:0000313" key="12">
    <source>
        <dbReference type="EMBL" id="RCI16540.1"/>
    </source>
</evidence>
<keyword evidence="13" id="KW-1185">Reference proteome</keyword>
<dbReference type="PANTHER" id="PTHR11474:SF76">
    <property type="entry name" value="SHKT DOMAIN-CONTAINING PROTEIN"/>
    <property type="match status" value="1"/>
</dbReference>
<evidence type="ECO:0000256" key="6">
    <source>
        <dbReference type="ARBA" id="ARBA00048233"/>
    </source>
</evidence>
<feature type="region of interest" description="Disordered" evidence="8">
    <location>
        <begin position="598"/>
        <end position="680"/>
    </location>
</feature>
<feature type="region of interest" description="Disordered" evidence="8">
    <location>
        <begin position="203"/>
        <end position="237"/>
    </location>
</feature>
<evidence type="ECO:0000256" key="7">
    <source>
        <dbReference type="ARBA" id="ARBA00048881"/>
    </source>
</evidence>
<keyword evidence="5" id="KW-0470">Melanin biosynthesis</keyword>
<evidence type="ECO:0000313" key="13">
    <source>
        <dbReference type="Proteomes" id="UP000253664"/>
    </source>
</evidence>
<dbReference type="InterPro" id="IPR050316">
    <property type="entry name" value="Tyrosinase/Hemocyanin"/>
</dbReference>
<keyword evidence="3" id="KW-0479">Metal-binding</keyword>
<feature type="compositionally biased region" description="Low complexity" evidence="8">
    <location>
        <begin position="639"/>
        <end position="651"/>
    </location>
</feature>
<feature type="domain" description="Tyrosinase copper-binding" evidence="11">
    <location>
        <begin position="301"/>
        <end position="312"/>
    </location>
</feature>
<dbReference type="InterPro" id="IPR002227">
    <property type="entry name" value="Tyrosinase_Cu-bd"/>
</dbReference>
<comment type="similarity">
    <text evidence="1">Belongs to the tyrosinase family.</text>
</comment>
<name>A0A367LQA1_9HYPO</name>
<organism evidence="12 13">
    <name type="scientific">Ophiocordyceps polyrhachis-furcata BCC 54312</name>
    <dbReference type="NCBI Taxonomy" id="1330021"/>
    <lineage>
        <taxon>Eukaryota</taxon>
        <taxon>Fungi</taxon>
        <taxon>Dikarya</taxon>
        <taxon>Ascomycota</taxon>
        <taxon>Pezizomycotina</taxon>
        <taxon>Sordariomycetes</taxon>
        <taxon>Hypocreomycetidae</taxon>
        <taxon>Hypocreales</taxon>
        <taxon>Ophiocordycipitaceae</taxon>
        <taxon>Ophiocordyceps</taxon>
    </lineage>
</organism>
<dbReference type="PANTHER" id="PTHR11474">
    <property type="entry name" value="TYROSINASE FAMILY MEMBER"/>
    <property type="match status" value="1"/>
</dbReference>
<dbReference type="Proteomes" id="UP000253664">
    <property type="component" value="Unassembled WGS sequence"/>
</dbReference>
<sequence>MSLRKAALLVTVASTSLVSADPYPITGVKVEKGSSLPIRRNVDELASEKGPQWDLYIQSLSSMYEMNPDDALSFFQIAGIHGWPYVEWNGTGKGIENSGWPGYCPHGEPIFLPWHRAYVLLFEQSLVETAKQIASQYPEKERNTYVEAANSLRSPYWDWATSNKVPDASLPAKLQVKTAKGQKEVTNPLASYKYPEAAVQGRYGDLGSAEDSPSARGQIQRCPSPRSYPQSANEEMDLQNNNRRRQDYGDMVYDAFTTSQTFARFASTGSQGISLEQIHNFIHIEATCASDFLNSRVSGFDPLFMLHHSNIDRLWAYWQAIHPKEAIFSESYRGGPRFTTPQGSTIGPDSPLAPFFGPGGKPHTSKTVLSIQQFGYSYEGLEYGAKSDKEIEKSAMRMISKLYGKGKAIPDDDPSDNEVPDKDEPSDKNEIPDGRPPKKERPDKNTPPSKNKPPFGNGPFSNGTRPDLGRPPKTGPQPGNGTTQPDKEVEADLTNRRYAQVKINVEEVEKPCFVSIFVANVYAGSMVVMPQPSTGIVNGAIFLNTAIEQLGNNGSSSSFENSIGCEITKTDGTVIELKSVPSLKIEIDQVILTPPKAEDELSVPTERKAEQISSFSPPPPGSAGSAGGPPLPPVERDPPGGQDDQGGQPEYGDGGKEGGKGGKGDGKTKPKTVTSSAVAKVSPLPVLLLASVLFLT</sequence>
<accession>A0A367LQA1</accession>
<dbReference type="AlphaFoldDB" id="A0A367LQA1"/>
<dbReference type="Gene3D" id="1.10.1280.10">
    <property type="entry name" value="Di-copper center containing domain from catechol oxidase"/>
    <property type="match status" value="1"/>
</dbReference>